<evidence type="ECO:0000259" key="15">
    <source>
        <dbReference type="PROSITE" id="PS50011"/>
    </source>
</evidence>
<keyword evidence="17" id="KW-1185">Reference proteome</keyword>
<dbReference type="GO" id="GO:0016020">
    <property type="term" value="C:membrane"/>
    <property type="evidence" value="ECO:0007669"/>
    <property type="project" value="UniProtKB-SubCell"/>
</dbReference>
<accession>A0ABC8W251</accession>
<keyword evidence="9" id="KW-0067">ATP-binding</keyword>
<dbReference type="Gene3D" id="3.30.200.20">
    <property type="entry name" value="Phosphorylase Kinase, domain 1"/>
    <property type="match status" value="1"/>
</dbReference>
<dbReference type="EMBL" id="OZ075121">
    <property type="protein sequence ID" value="CAL4901415.1"/>
    <property type="molecule type" value="Genomic_DNA"/>
</dbReference>
<feature type="domain" description="Protein kinase" evidence="15">
    <location>
        <begin position="112"/>
        <end position="380"/>
    </location>
</feature>
<evidence type="ECO:0000256" key="7">
    <source>
        <dbReference type="ARBA" id="ARBA00022741"/>
    </source>
</evidence>
<evidence type="ECO:0000256" key="10">
    <source>
        <dbReference type="ARBA" id="ARBA00022989"/>
    </source>
</evidence>
<feature type="transmembrane region" description="Helical" evidence="14">
    <location>
        <begin position="45"/>
        <end position="70"/>
    </location>
</feature>
<evidence type="ECO:0000256" key="3">
    <source>
        <dbReference type="ARBA" id="ARBA00022679"/>
    </source>
</evidence>
<keyword evidence="12" id="KW-0325">Glycoprotein</keyword>
<evidence type="ECO:0000256" key="13">
    <source>
        <dbReference type="SAM" id="MobiDB-lite"/>
    </source>
</evidence>
<proteinExistence type="predicted"/>
<evidence type="ECO:0000313" key="17">
    <source>
        <dbReference type="Proteomes" id="UP001497457"/>
    </source>
</evidence>
<dbReference type="PANTHER" id="PTHR27002">
    <property type="entry name" value="RECEPTOR-LIKE SERINE/THREONINE-PROTEIN KINASE SD1-8"/>
    <property type="match status" value="1"/>
</dbReference>
<feature type="region of interest" description="Disordered" evidence="13">
    <location>
        <begin position="395"/>
        <end position="419"/>
    </location>
</feature>
<dbReference type="FunFam" id="3.30.200.20:FF:000142">
    <property type="entry name" value="Cysteine-rich receptor-like protein kinase 10"/>
    <property type="match status" value="1"/>
</dbReference>
<protein>
    <recommendedName>
        <fullName evidence="15">Protein kinase domain-containing protein</fullName>
    </recommendedName>
</protein>
<evidence type="ECO:0000256" key="2">
    <source>
        <dbReference type="ARBA" id="ARBA00022527"/>
    </source>
</evidence>
<evidence type="ECO:0000256" key="1">
    <source>
        <dbReference type="ARBA" id="ARBA00004167"/>
    </source>
</evidence>
<evidence type="ECO:0000313" key="16">
    <source>
        <dbReference type="EMBL" id="CAL4901415.1"/>
    </source>
</evidence>
<keyword evidence="6" id="KW-0677">Repeat</keyword>
<evidence type="ECO:0000256" key="8">
    <source>
        <dbReference type="ARBA" id="ARBA00022777"/>
    </source>
</evidence>
<dbReference type="SMART" id="SM00220">
    <property type="entry name" value="S_TKc"/>
    <property type="match status" value="1"/>
</dbReference>
<reference evidence="16" key="1">
    <citation type="submission" date="2024-10" db="EMBL/GenBank/DDBJ databases">
        <authorList>
            <person name="Ryan C."/>
        </authorList>
    </citation>
    <scope>NUCLEOTIDE SEQUENCE [LARGE SCALE GENOMIC DNA]</scope>
</reference>
<dbReference type="AlphaFoldDB" id="A0ABC8W251"/>
<keyword evidence="2" id="KW-0723">Serine/threonine-protein kinase</keyword>
<dbReference type="Gene3D" id="1.10.510.10">
    <property type="entry name" value="Transferase(Phosphotransferase) domain 1"/>
    <property type="match status" value="1"/>
</dbReference>
<dbReference type="InterPro" id="IPR000719">
    <property type="entry name" value="Prot_kinase_dom"/>
</dbReference>
<dbReference type="PROSITE" id="PS50011">
    <property type="entry name" value="PROTEIN_KINASE_DOM"/>
    <property type="match status" value="1"/>
</dbReference>
<keyword evidence="5" id="KW-0732">Signal</keyword>
<keyword evidence="11 14" id="KW-0472">Membrane</keyword>
<name>A0ABC8W251_9POAL</name>
<keyword evidence="8" id="KW-0418">Kinase</keyword>
<keyword evidence="4 14" id="KW-0812">Transmembrane</keyword>
<dbReference type="Proteomes" id="UP001497457">
    <property type="component" value="Chromosome 11b"/>
</dbReference>
<dbReference type="GO" id="GO:0005524">
    <property type="term" value="F:ATP binding"/>
    <property type="evidence" value="ECO:0007669"/>
    <property type="project" value="UniProtKB-KW"/>
</dbReference>
<dbReference type="InterPro" id="IPR011009">
    <property type="entry name" value="Kinase-like_dom_sf"/>
</dbReference>
<evidence type="ECO:0000256" key="5">
    <source>
        <dbReference type="ARBA" id="ARBA00022729"/>
    </source>
</evidence>
<dbReference type="InterPro" id="IPR008271">
    <property type="entry name" value="Ser/Thr_kinase_AS"/>
</dbReference>
<dbReference type="PROSITE" id="PS00108">
    <property type="entry name" value="PROTEIN_KINASE_ST"/>
    <property type="match status" value="1"/>
</dbReference>
<dbReference type="GO" id="GO:0006950">
    <property type="term" value="P:response to stress"/>
    <property type="evidence" value="ECO:0007669"/>
    <property type="project" value="UniProtKB-ARBA"/>
</dbReference>
<dbReference type="GO" id="GO:0004674">
    <property type="term" value="F:protein serine/threonine kinase activity"/>
    <property type="evidence" value="ECO:0007669"/>
    <property type="project" value="UniProtKB-KW"/>
</dbReference>
<dbReference type="SUPFAM" id="SSF56112">
    <property type="entry name" value="Protein kinase-like (PK-like)"/>
    <property type="match status" value="1"/>
</dbReference>
<dbReference type="Pfam" id="PF00069">
    <property type="entry name" value="Pkinase"/>
    <property type="match status" value="1"/>
</dbReference>
<evidence type="ECO:0000256" key="6">
    <source>
        <dbReference type="ARBA" id="ARBA00022737"/>
    </source>
</evidence>
<evidence type="ECO:0000256" key="11">
    <source>
        <dbReference type="ARBA" id="ARBA00023136"/>
    </source>
</evidence>
<comment type="subcellular location">
    <subcellularLocation>
        <location evidence="1">Membrane</location>
        <topology evidence="1">Single-pass membrane protein</topology>
    </subcellularLocation>
</comment>
<evidence type="ECO:0000256" key="9">
    <source>
        <dbReference type="ARBA" id="ARBA00022840"/>
    </source>
</evidence>
<organism evidence="16 17">
    <name type="scientific">Urochloa decumbens</name>
    <dbReference type="NCBI Taxonomy" id="240449"/>
    <lineage>
        <taxon>Eukaryota</taxon>
        <taxon>Viridiplantae</taxon>
        <taxon>Streptophyta</taxon>
        <taxon>Embryophyta</taxon>
        <taxon>Tracheophyta</taxon>
        <taxon>Spermatophyta</taxon>
        <taxon>Magnoliopsida</taxon>
        <taxon>Liliopsida</taxon>
        <taxon>Poales</taxon>
        <taxon>Poaceae</taxon>
        <taxon>PACMAD clade</taxon>
        <taxon>Panicoideae</taxon>
        <taxon>Panicodae</taxon>
        <taxon>Paniceae</taxon>
        <taxon>Melinidinae</taxon>
        <taxon>Urochloa</taxon>
    </lineage>
</organism>
<gene>
    <name evidence="16" type="ORF">URODEC1_LOCUS9309</name>
</gene>
<evidence type="ECO:0000256" key="4">
    <source>
        <dbReference type="ARBA" id="ARBA00022692"/>
    </source>
</evidence>
<dbReference type="PANTHER" id="PTHR27002:SF1050">
    <property type="entry name" value="CYSTEINE-RICH RECEPTOR-LIKE PROTEIN KINASE 5"/>
    <property type="match status" value="1"/>
</dbReference>
<keyword evidence="3" id="KW-0808">Transferase</keyword>
<evidence type="ECO:0000256" key="14">
    <source>
        <dbReference type="SAM" id="Phobius"/>
    </source>
</evidence>
<sequence length="419" mass="45972">MQCAAGVATAPLPMEALLLQSADGLPPALEAKDASTGSSPGAAGISITALVSIPVAITLLLLLLVAVYICNKRRKSNKLQIEGDGHRDDEEMKISDPLQYDLSTLRAATNNFSEENKLGRGGFGPVYKGTMQNGQEIAVKRLSTISQQGLVEMKNEIVLVAKLQHRNLVRLLGFCIEEEEKLLVYEFLSNKSLNKVLFDPAREQKLSWGQRYKIIKGISRGLLYLHEDSRLTIIHRDLKPGNILLDSDMNPKISDFGLAKLFKIESSVANTRHIAGTYGYMAPEYASRGIFSTKSDVFSYGVLVLEIVTGRPASEDLLSLVWRHWSLGSVTQLLEEYPVDEPGKQDMLRCIHIGLLCVQEDPQLRPRMASVLLLLENRIVTMSAPTKPAFVIPGPGEGPMAAAPEPSINEASVSDLEPR</sequence>
<evidence type="ECO:0000256" key="12">
    <source>
        <dbReference type="ARBA" id="ARBA00023180"/>
    </source>
</evidence>
<keyword evidence="7" id="KW-0547">Nucleotide-binding</keyword>
<dbReference type="CDD" id="cd14066">
    <property type="entry name" value="STKc_IRAK"/>
    <property type="match status" value="1"/>
</dbReference>
<dbReference type="FunFam" id="1.10.510.10:FF:000129">
    <property type="entry name" value="cysteine-rich receptor-like protein kinase 10"/>
    <property type="match status" value="1"/>
</dbReference>
<keyword evidence="10 14" id="KW-1133">Transmembrane helix</keyword>